<organism evidence="2 3">
    <name type="scientific">Aphanomyces astaci</name>
    <name type="common">Crayfish plague agent</name>
    <dbReference type="NCBI Taxonomy" id="112090"/>
    <lineage>
        <taxon>Eukaryota</taxon>
        <taxon>Sar</taxon>
        <taxon>Stramenopiles</taxon>
        <taxon>Oomycota</taxon>
        <taxon>Saprolegniomycetes</taxon>
        <taxon>Saprolegniales</taxon>
        <taxon>Verrucalvaceae</taxon>
        <taxon>Aphanomyces</taxon>
    </lineage>
</organism>
<dbReference type="AlphaFoldDB" id="A0A397CL24"/>
<evidence type="ECO:0000256" key="1">
    <source>
        <dbReference type="SAM" id="Phobius"/>
    </source>
</evidence>
<keyword evidence="1" id="KW-0812">Transmembrane</keyword>
<comment type="caution">
    <text evidence="2">The sequence shown here is derived from an EMBL/GenBank/DDBJ whole genome shotgun (WGS) entry which is preliminary data.</text>
</comment>
<protein>
    <submittedName>
        <fullName evidence="2">Uncharacterized protein</fullName>
    </submittedName>
</protein>
<keyword evidence="1" id="KW-0472">Membrane</keyword>
<feature type="transmembrane region" description="Helical" evidence="1">
    <location>
        <begin position="427"/>
        <end position="450"/>
    </location>
</feature>
<proteinExistence type="predicted"/>
<gene>
    <name evidence="2" type="ORF">DYB38_006426</name>
</gene>
<accession>A0A397CL24</accession>
<name>A0A397CL24_APHAT</name>
<evidence type="ECO:0000313" key="2">
    <source>
        <dbReference type="EMBL" id="RHY48573.1"/>
    </source>
</evidence>
<evidence type="ECO:0000313" key="3">
    <source>
        <dbReference type="Proteomes" id="UP000265716"/>
    </source>
</evidence>
<dbReference type="EMBL" id="QUTC01007211">
    <property type="protein sequence ID" value="RHY48573.1"/>
    <property type="molecule type" value="Genomic_DNA"/>
</dbReference>
<reference evidence="2 3" key="1">
    <citation type="submission" date="2018-08" db="EMBL/GenBank/DDBJ databases">
        <title>Aphanomyces genome sequencing and annotation.</title>
        <authorList>
            <person name="Minardi D."/>
            <person name="Oidtmann B."/>
            <person name="Van Der Giezen M."/>
            <person name="Studholme D.J."/>
        </authorList>
    </citation>
    <scope>NUCLEOTIDE SEQUENCE [LARGE SCALE GENOMIC DNA]</scope>
    <source>
        <strain evidence="2 3">SA</strain>
    </source>
</reference>
<keyword evidence="1" id="KW-1133">Transmembrane helix</keyword>
<dbReference type="VEuPathDB" id="FungiDB:H257_02361"/>
<sequence length="480" mass="51332">MVSCALPPHFITTLAPHKAKVAMEFNYVKAFNDSLCSSHMVYLRYGPSMTGAPLQSESACDHGLQINRREFASGQYVPGAMYMDIVHAVFMWEKALDDACVGGGADFFVRPSCASRSYTVYSDANCTTPVPTIFEPSLPRISCSIPNPSANEAPNTATPPFYEVQFAHLNCSGLVQSIHPSLSPPRNTIIPSTCQQGVQTLVKNATISPNATYMTLVSSGGRTYSLLDRACVPVGPTDFAVANCSTGAVSIFADAACSKPRSSSPTTLLTAMQSFFPVYSSSCSYLLVQTLSSPPVLFAQVHFTDPECSNAHLQSVVYTARPSTDNPLPPLSDQCQNGYILSTRSPAPRSFSTDKLYMNVTLPSASATVRDATCAPLLDGYIYVNCAALSVLFFRDAACSVPQDGEAGVPLVTLYKSCFVANTDSSLYYLEIVGGFGIVVLLVAGVFAIVQKVREWRAAFSAKRATSDATDLAVSPVTTV</sequence>
<dbReference type="Proteomes" id="UP000265716">
    <property type="component" value="Unassembled WGS sequence"/>
</dbReference>